<name>A0A8D0RGC9_PIG</name>
<dbReference type="InterPro" id="IPR038545">
    <property type="entry name" value="Znf_DBF_sf"/>
</dbReference>
<evidence type="ECO:0000259" key="12">
    <source>
        <dbReference type="PROSITE" id="PS51265"/>
    </source>
</evidence>
<evidence type="ECO:0000313" key="13">
    <source>
        <dbReference type="Ensembl" id="ENSSSCP00025015862.1"/>
    </source>
</evidence>
<sequence>MNSGAMRIHSRGHFQGGIQVKNEKNRPSLKSLKTDNKPEKSKYKPLWGKVFYIDLPSVTLSEKLQKDIKDLGGRVEEFLSKDINYLISNKKEAKFAQTLGRISPVPSPESAYAAETTSPHPSHDGSSFKSPDSVCLSRGKLLVEKAIKDHDFIPSNSILSNALSWGVKILHIDDIRYYIEQKKKELYLLKKSSTSLRDVGKRVGVGAQKGRTGGLKKPFVKVEDMSQIQTDGDKCGGVPVQLQLKEKKKKGYCECCLQKYEDLDSHLLSEQHRNFAQSNHYQVVDDIVSKLVFDFVEYERDTPKKKRIKYSVGSLSPITTNFPRKSEPKKKLEVQHNSQKDSRENNIPVMEQSFLHKETLEPEKRFVSTSEHIPHPSSELRGLEKTSNKCSMLNPAENDIKQNFTLLPPRKNKKECILDISEQKLIINEKDLEEVKVDHRPCRPQISIQVSNFNTDNTTSQPKQKSDTVLLPAKDLKEKDFHSVFCHDSDLLGVNSSQEHLTIQAKTPSQSPPEEPNACDIKNMDSSPSGKIHRKVKILLGRNKKENLEPNVELNKKRTECLTTQEENRICSSPLQSLRDLFQTSEEKSEFLGFTSYTEKSGICDVLDIWEEENSNLLSMFFSSPSTSTFTGF</sequence>
<feature type="region of interest" description="Disordered" evidence="11">
    <location>
        <begin position="319"/>
        <end position="348"/>
    </location>
</feature>
<feature type="compositionally biased region" description="Basic and acidic residues" evidence="11">
    <location>
        <begin position="324"/>
        <end position="344"/>
    </location>
</feature>
<reference evidence="13" key="1">
    <citation type="submission" date="2025-08" db="UniProtKB">
        <authorList>
            <consortium name="Ensembl"/>
        </authorList>
    </citation>
    <scope>IDENTIFICATION</scope>
</reference>
<dbReference type="PANTHER" id="PTHR15375:SF22">
    <property type="entry name" value="PROTEIN DBF4 HOMOLOG A"/>
    <property type="match status" value="1"/>
</dbReference>
<feature type="region of interest" description="Disordered" evidence="11">
    <location>
        <begin position="106"/>
        <end position="132"/>
    </location>
</feature>
<proteinExistence type="predicted"/>
<dbReference type="Pfam" id="PF07535">
    <property type="entry name" value="zf-DBF"/>
    <property type="match status" value="1"/>
</dbReference>
<keyword evidence="2" id="KW-0597">Phosphoprotein</keyword>
<feature type="domain" description="DBF4-type" evidence="12">
    <location>
        <begin position="246"/>
        <end position="294"/>
    </location>
</feature>
<dbReference type="InterPro" id="IPR051590">
    <property type="entry name" value="Replication_Regulatory_Kinase"/>
</dbReference>
<evidence type="ECO:0000256" key="5">
    <source>
        <dbReference type="ARBA" id="ARBA00022771"/>
    </source>
</evidence>
<evidence type="ECO:0000256" key="2">
    <source>
        <dbReference type="ARBA" id="ARBA00022553"/>
    </source>
</evidence>
<dbReference type="Ensembl" id="ENSSSCT00025037747.1">
    <property type="protein sequence ID" value="ENSSSCP00025015862.1"/>
    <property type="gene ID" value="ENSSSCG00025027673.1"/>
</dbReference>
<feature type="region of interest" description="Disordered" evidence="11">
    <location>
        <begin position="501"/>
        <end position="530"/>
    </location>
</feature>
<dbReference type="GO" id="GO:0005634">
    <property type="term" value="C:nucleus"/>
    <property type="evidence" value="ECO:0007669"/>
    <property type="project" value="UniProtKB-SubCell"/>
</dbReference>
<keyword evidence="7" id="KW-0539">Nucleus</keyword>
<feature type="region of interest" description="Disordered" evidence="11">
    <location>
        <begin position="1"/>
        <end position="41"/>
    </location>
</feature>
<dbReference type="InterPro" id="IPR006572">
    <property type="entry name" value="Znf_DBF"/>
</dbReference>
<evidence type="ECO:0000256" key="1">
    <source>
        <dbReference type="ARBA" id="ARBA00004123"/>
    </source>
</evidence>
<accession>A0A8D0RGC9</accession>
<evidence type="ECO:0000256" key="7">
    <source>
        <dbReference type="ARBA" id="ARBA00023242"/>
    </source>
</evidence>
<evidence type="ECO:0000256" key="4">
    <source>
        <dbReference type="ARBA" id="ARBA00022737"/>
    </source>
</evidence>
<evidence type="ECO:0000256" key="10">
    <source>
        <dbReference type="PROSITE-ProRule" id="PRU00600"/>
    </source>
</evidence>
<organism evidence="13 14">
    <name type="scientific">Sus scrofa</name>
    <name type="common">Pig</name>
    <dbReference type="NCBI Taxonomy" id="9823"/>
    <lineage>
        <taxon>Eukaryota</taxon>
        <taxon>Metazoa</taxon>
        <taxon>Chordata</taxon>
        <taxon>Craniata</taxon>
        <taxon>Vertebrata</taxon>
        <taxon>Euteleostomi</taxon>
        <taxon>Mammalia</taxon>
        <taxon>Eutheria</taxon>
        <taxon>Laurasiatheria</taxon>
        <taxon>Artiodactyla</taxon>
        <taxon>Suina</taxon>
        <taxon>Suidae</taxon>
        <taxon>Sus</taxon>
    </lineage>
</organism>
<comment type="subcellular location">
    <subcellularLocation>
        <location evidence="1">Nucleus</location>
    </subcellularLocation>
</comment>
<evidence type="ECO:0000256" key="8">
    <source>
        <dbReference type="ARBA" id="ARBA00023306"/>
    </source>
</evidence>
<feature type="region of interest" description="Disordered" evidence="11">
    <location>
        <begin position="366"/>
        <end position="385"/>
    </location>
</feature>
<feature type="compositionally biased region" description="Polar residues" evidence="11">
    <location>
        <begin position="115"/>
        <end position="130"/>
    </location>
</feature>
<dbReference type="PANTHER" id="PTHR15375">
    <property type="entry name" value="ACTIVATOR OF S-PHASE KINASE-RELATED"/>
    <property type="match status" value="1"/>
</dbReference>
<dbReference type="SMART" id="SM00586">
    <property type="entry name" value="ZnF_DBF"/>
    <property type="match status" value="1"/>
</dbReference>
<feature type="compositionally biased region" description="Basic and acidic residues" evidence="11">
    <location>
        <begin position="21"/>
        <end position="41"/>
    </location>
</feature>
<dbReference type="AlphaFoldDB" id="A0A8D0RGC9"/>
<keyword evidence="8" id="KW-0131">Cell cycle</keyword>
<evidence type="ECO:0000256" key="9">
    <source>
        <dbReference type="ARBA" id="ARBA00040397"/>
    </source>
</evidence>
<dbReference type="FunFam" id="6.10.250.3410:FF:000001">
    <property type="entry name" value="Protein DBF4 homolog A"/>
    <property type="match status" value="1"/>
</dbReference>
<keyword evidence="5 10" id="KW-0863">Zinc-finger</keyword>
<dbReference type="Gene3D" id="6.10.250.3410">
    <property type="entry name" value="DBF zinc finger"/>
    <property type="match status" value="1"/>
</dbReference>
<evidence type="ECO:0000256" key="11">
    <source>
        <dbReference type="SAM" id="MobiDB-lite"/>
    </source>
</evidence>
<keyword evidence="4" id="KW-0677">Repeat</keyword>
<evidence type="ECO:0000313" key="14">
    <source>
        <dbReference type="Proteomes" id="UP000694727"/>
    </source>
</evidence>
<dbReference type="GO" id="GO:0003676">
    <property type="term" value="F:nucleic acid binding"/>
    <property type="evidence" value="ECO:0007669"/>
    <property type="project" value="InterPro"/>
</dbReference>
<evidence type="ECO:0000256" key="6">
    <source>
        <dbReference type="ARBA" id="ARBA00022833"/>
    </source>
</evidence>
<dbReference type="PROSITE" id="PS51265">
    <property type="entry name" value="ZF_DBF4"/>
    <property type="match status" value="1"/>
</dbReference>
<keyword evidence="6" id="KW-0862">Zinc</keyword>
<dbReference type="Proteomes" id="UP000694727">
    <property type="component" value="Unplaced"/>
</dbReference>
<evidence type="ECO:0000256" key="3">
    <source>
        <dbReference type="ARBA" id="ARBA00022723"/>
    </source>
</evidence>
<keyword evidence="3" id="KW-0479">Metal-binding</keyword>
<dbReference type="GO" id="GO:0008270">
    <property type="term" value="F:zinc ion binding"/>
    <property type="evidence" value="ECO:0007669"/>
    <property type="project" value="UniProtKB-KW"/>
</dbReference>
<protein>
    <recommendedName>
        <fullName evidence="9">Protein DBF4 homolog A</fullName>
    </recommendedName>
</protein>